<feature type="compositionally biased region" description="Low complexity" evidence="1">
    <location>
        <begin position="393"/>
        <end position="410"/>
    </location>
</feature>
<feature type="region of interest" description="Disordered" evidence="1">
    <location>
        <begin position="892"/>
        <end position="914"/>
    </location>
</feature>
<proteinExistence type="predicted"/>
<feature type="domain" description="EF-hand" evidence="2">
    <location>
        <begin position="461"/>
        <end position="496"/>
    </location>
</feature>
<reference evidence="4" key="1">
    <citation type="journal article" date="2023" name="Commun. Biol.">
        <title>Genome analysis of Parmales, the sister group of diatoms, reveals the evolutionary specialization of diatoms from phago-mixotrophs to photoautotrophs.</title>
        <authorList>
            <person name="Ban H."/>
            <person name="Sato S."/>
            <person name="Yoshikawa S."/>
            <person name="Yamada K."/>
            <person name="Nakamura Y."/>
            <person name="Ichinomiya M."/>
            <person name="Sato N."/>
            <person name="Blanc-Mathieu R."/>
            <person name="Endo H."/>
            <person name="Kuwata A."/>
            <person name="Ogata H."/>
        </authorList>
    </citation>
    <scope>NUCLEOTIDE SEQUENCE [LARGE SCALE GENOMIC DNA]</scope>
</reference>
<accession>A0A9W7G663</accession>
<keyword evidence="4" id="KW-1185">Reference proteome</keyword>
<name>A0A9W7G663_9STRA</name>
<comment type="caution">
    <text evidence="3">The sequence shown here is derived from an EMBL/GenBank/DDBJ whole genome shotgun (WGS) entry which is preliminary data.</text>
</comment>
<feature type="region of interest" description="Disordered" evidence="1">
    <location>
        <begin position="736"/>
        <end position="755"/>
    </location>
</feature>
<gene>
    <name evidence="3" type="ORF">TrCOL_g294</name>
</gene>
<evidence type="ECO:0000259" key="2">
    <source>
        <dbReference type="PROSITE" id="PS50222"/>
    </source>
</evidence>
<feature type="compositionally biased region" description="Basic and acidic residues" evidence="1">
    <location>
        <begin position="221"/>
        <end position="230"/>
    </location>
</feature>
<dbReference type="AlphaFoldDB" id="A0A9W7G663"/>
<dbReference type="PROSITE" id="PS50222">
    <property type="entry name" value="EF_HAND_2"/>
    <property type="match status" value="1"/>
</dbReference>
<dbReference type="OrthoDB" id="196907at2759"/>
<dbReference type="Proteomes" id="UP001165065">
    <property type="component" value="Unassembled WGS sequence"/>
</dbReference>
<feature type="region of interest" description="Disordered" evidence="1">
    <location>
        <begin position="172"/>
        <end position="230"/>
    </location>
</feature>
<evidence type="ECO:0000313" key="4">
    <source>
        <dbReference type="Proteomes" id="UP001165065"/>
    </source>
</evidence>
<protein>
    <recommendedName>
        <fullName evidence="2">EF-hand domain-containing protein</fullName>
    </recommendedName>
</protein>
<evidence type="ECO:0000256" key="1">
    <source>
        <dbReference type="SAM" id="MobiDB-lite"/>
    </source>
</evidence>
<dbReference type="GO" id="GO:0005509">
    <property type="term" value="F:calcium ion binding"/>
    <property type="evidence" value="ECO:0007669"/>
    <property type="project" value="InterPro"/>
</dbReference>
<feature type="compositionally biased region" description="Basic and acidic residues" evidence="1">
    <location>
        <begin position="100"/>
        <end position="112"/>
    </location>
</feature>
<sequence length="982" mass="106854">MSWVPSYDTSFYFDPLSDPPSETNLTTIPALRQAGVHAGVSRSRLSQSQPEQAPHYALATEARMQQTSQVPSSGGTSFSLHFTKDRKGAHFGEPPRATKPKVDFSKTERPWEPKGGISPEQYTSRRMQYVVKKHKSISPKSALSFGSTTPRSLAMGKATYKGNHVPITIADYSDRAPPPLHSPIYAKDGVSPKSRSGGYGGPSQSSRQSSSPTRSSPPARTRQDSSMDFFDRFSSNPSRWSASQTPPTLSNNSHFIADFEFIQKNRERKREKARMMAAKFGGSEEDYLGGEGRLKGGATMASRTPRFYALAKALWLAIIVETTQTNVKSLRNYLQVLQWRAGGQIDESEMSLLTNIYVSKSASNEFEDDSNLEPPDQNALSLSPRRRGGKQASKSSSIPSSSGSPPRSSFSPRRVKVIALRQFRTILQEEDFEESDLDIFVALVINEHNRRLVNFNNTSSSWITTCETLFFVLDKEGTGFVSGEEICTLARGVIINRLREVRDGRVDSMEDVYPSYENVARALLKEMEMDSSRTTSRGLVKGIISLASFKAFFIRSGFSEEDMRNCIKILTEVDCGGNVWKSSVLAVLGEGGGGEFGPFLLTEAVTRVGSLRFSPYVVKGVDDDSLGTMAEDLRELHSRLCGAERGAGDASYEVVYKCLLTYATNVRDWNKAMLDDAGAMGERVCADVGETLPCIAGLLPRASKGERQTESEVGEERSVADADSPVPEWLSRLQRKAGVGGAEDGEIGRGEPEGGLAMVTPIYDRSASVRNLTVATGGLLTEFEAAPAAAVKEESATGGSKRLVIYDGKETGFVREEKGSGLAEGLLNANWEECWVSKEKRVPAENSRSIFNFRNDGHVELHGEGVTLEALVDELLATNKLEILDKIRDLRGEAGLPPPAPPISPSSAMKKKERRGSQLLAALRGLSPKPKGGKGGAIGAGAVEAILKLGTDMNMDDGVSIQSTPVLTAMKAELGNVETLIR</sequence>
<organism evidence="3 4">
    <name type="scientific">Triparma columacea</name>
    <dbReference type="NCBI Taxonomy" id="722753"/>
    <lineage>
        <taxon>Eukaryota</taxon>
        <taxon>Sar</taxon>
        <taxon>Stramenopiles</taxon>
        <taxon>Ochrophyta</taxon>
        <taxon>Bolidophyceae</taxon>
        <taxon>Parmales</taxon>
        <taxon>Triparmaceae</taxon>
        <taxon>Triparma</taxon>
    </lineage>
</organism>
<feature type="region of interest" description="Disordered" evidence="1">
    <location>
        <begin position="36"/>
        <end position="123"/>
    </location>
</feature>
<feature type="region of interest" description="Disordered" evidence="1">
    <location>
        <begin position="703"/>
        <end position="726"/>
    </location>
</feature>
<feature type="region of interest" description="Disordered" evidence="1">
    <location>
        <begin position="366"/>
        <end position="410"/>
    </location>
</feature>
<dbReference type="EMBL" id="BRYA01000820">
    <property type="protein sequence ID" value="GMI33430.1"/>
    <property type="molecule type" value="Genomic_DNA"/>
</dbReference>
<feature type="compositionally biased region" description="Low complexity" evidence="1">
    <location>
        <begin position="202"/>
        <end position="220"/>
    </location>
</feature>
<evidence type="ECO:0000313" key="3">
    <source>
        <dbReference type="EMBL" id="GMI33430.1"/>
    </source>
</evidence>
<dbReference type="InterPro" id="IPR002048">
    <property type="entry name" value="EF_hand_dom"/>
</dbReference>
<feature type="compositionally biased region" description="Polar residues" evidence="1">
    <location>
        <begin position="63"/>
        <end position="80"/>
    </location>
</feature>
<feature type="compositionally biased region" description="Basic and acidic residues" evidence="1">
    <location>
        <begin position="703"/>
        <end position="720"/>
    </location>
</feature>